<feature type="transmembrane region" description="Helical" evidence="7">
    <location>
        <begin position="113"/>
        <end position="132"/>
    </location>
</feature>
<comment type="subcellular location">
    <subcellularLocation>
        <location evidence="1">Membrane</location>
        <topology evidence="1">Multi-pass membrane protein</topology>
    </subcellularLocation>
</comment>
<proteinExistence type="inferred from homology"/>
<dbReference type="InterPro" id="IPR004481">
    <property type="entry name" value="K/Na/Ca-exchanger"/>
</dbReference>
<evidence type="ECO:0000256" key="2">
    <source>
        <dbReference type="ARBA" id="ARBA00005364"/>
    </source>
</evidence>
<feature type="transmembrane region" description="Helical" evidence="7">
    <location>
        <begin position="263"/>
        <end position="283"/>
    </location>
</feature>
<dbReference type="GO" id="GO:0006874">
    <property type="term" value="P:intracellular calcium ion homeostasis"/>
    <property type="evidence" value="ECO:0007669"/>
    <property type="project" value="TreeGrafter"/>
</dbReference>
<evidence type="ECO:0000256" key="5">
    <source>
        <dbReference type="ARBA" id="ARBA00022989"/>
    </source>
</evidence>
<dbReference type="PANTHER" id="PTHR10846:SF73">
    <property type="entry name" value="SODIUM_CALCIUM EXCHANGER MEMBRANE REGION DOMAIN-CONTAINING PROTEIN"/>
    <property type="match status" value="1"/>
</dbReference>
<organism evidence="9">
    <name type="scientific">Entomoneis paludosa</name>
    <dbReference type="NCBI Taxonomy" id="265537"/>
    <lineage>
        <taxon>Eukaryota</taxon>
        <taxon>Sar</taxon>
        <taxon>Stramenopiles</taxon>
        <taxon>Ochrophyta</taxon>
        <taxon>Bacillariophyta</taxon>
        <taxon>Bacillariophyceae</taxon>
        <taxon>Bacillariophycidae</taxon>
        <taxon>Entomoneidaceae</taxon>
        <taxon>Entomoneis</taxon>
    </lineage>
</organism>
<keyword evidence="5 7" id="KW-1133">Transmembrane helix</keyword>
<feature type="domain" description="Sodium/calcium exchanger membrane region" evidence="8">
    <location>
        <begin position="157"/>
        <end position="303"/>
    </location>
</feature>
<dbReference type="InterPro" id="IPR044880">
    <property type="entry name" value="NCX_ion-bd_dom_sf"/>
</dbReference>
<evidence type="ECO:0000313" key="9">
    <source>
        <dbReference type="EMBL" id="CAD9941327.1"/>
    </source>
</evidence>
<evidence type="ECO:0000256" key="1">
    <source>
        <dbReference type="ARBA" id="ARBA00004141"/>
    </source>
</evidence>
<keyword evidence="3" id="KW-0813">Transport</keyword>
<evidence type="ECO:0000256" key="6">
    <source>
        <dbReference type="ARBA" id="ARBA00023136"/>
    </source>
</evidence>
<dbReference type="GO" id="GO:0008273">
    <property type="term" value="F:calcium, potassium:sodium antiporter activity"/>
    <property type="evidence" value="ECO:0007669"/>
    <property type="project" value="TreeGrafter"/>
</dbReference>
<gene>
    <name evidence="9" type="ORF">APAL1065_LOCUS931</name>
</gene>
<reference evidence="9" key="1">
    <citation type="submission" date="2021-01" db="EMBL/GenBank/DDBJ databases">
        <authorList>
            <person name="Corre E."/>
            <person name="Pelletier E."/>
            <person name="Niang G."/>
            <person name="Scheremetjew M."/>
            <person name="Finn R."/>
            <person name="Kale V."/>
            <person name="Holt S."/>
            <person name="Cochrane G."/>
            <person name="Meng A."/>
            <person name="Brown T."/>
            <person name="Cohen L."/>
        </authorList>
    </citation>
    <scope>NUCLEOTIDE SEQUENCE</scope>
    <source>
        <strain evidence="9">CCMP125</strain>
    </source>
</reference>
<dbReference type="EMBL" id="HBHT01001472">
    <property type="protein sequence ID" value="CAD9941327.1"/>
    <property type="molecule type" value="Transcribed_RNA"/>
</dbReference>
<keyword evidence="3" id="KW-0050">Antiport</keyword>
<keyword evidence="4 7" id="KW-0812">Transmembrane</keyword>
<keyword evidence="6 7" id="KW-0472">Membrane</keyword>
<dbReference type="Gene3D" id="1.20.1420.30">
    <property type="entry name" value="NCX, central ion-binding region"/>
    <property type="match status" value="1"/>
</dbReference>
<accession>A0A7S2Y1K3</accession>
<evidence type="ECO:0000256" key="4">
    <source>
        <dbReference type="ARBA" id="ARBA00022692"/>
    </source>
</evidence>
<dbReference type="Pfam" id="PF01699">
    <property type="entry name" value="Na_Ca_ex"/>
    <property type="match status" value="1"/>
</dbReference>
<dbReference type="AlphaFoldDB" id="A0A7S2Y1K3"/>
<name>A0A7S2Y1K3_9STRA</name>
<dbReference type="GO" id="GO:0005886">
    <property type="term" value="C:plasma membrane"/>
    <property type="evidence" value="ECO:0007669"/>
    <property type="project" value="TreeGrafter"/>
</dbReference>
<evidence type="ECO:0000256" key="7">
    <source>
        <dbReference type="SAM" id="Phobius"/>
    </source>
</evidence>
<feature type="transmembrane region" description="Helical" evidence="7">
    <location>
        <begin position="290"/>
        <end position="308"/>
    </location>
</feature>
<protein>
    <recommendedName>
        <fullName evidence="8">Sodium/calcium exchanger membrane region domain-containing protein</fullName>
    </recommendedName>
</protein>
<evidence type="ECO:0000259" key="8">
    <source>
        <dbReference type="Pfam" id="PF01699"/>
    </source>
</evidence>
<comment type="similarity">
    <text evidence="2">Belongs to the Ca(2+):cation antiporter (CaCA) (TC 2.A.19) family. SLC24A subfamily.</text>
</comment>
<dbReference type="GO" id="GO:0005262">
    <property type="term" value="F:calcium channel activity"/>
    <property type="evidence" value="ECO:0007669"/>
    <property type="project" value="TreeGrafter"/>
</dbReference>
<evidence type="ECO:0000256" key="3">
    <source>
        <dbReference type="ARBA" id="ARBA00022449"/>
    </source>
</evidence>
<dbReference type="InterPro" id="IPR004837">
    <property type="entry name" value="NaCa_Exmemb"/>
</dbReference>
<feature type="transmembrane region" description="Helical" evidence="7">
    <location>
        <begin position="152"/>
        <end position="171"/>
    </location>
</feature>
<feature type="transmembrane region" description="Helical" evidence="7">
    <location>
        <begin position="226"/>
        <end position="243"/>
    </location>
</feature>
<dbReference type="PANTHER" id="PTHR10846">
    <property type="entry name" value="SODIUM/POTASSIUM/CALCIUM EXCHANGER"/>
    <property type="match status" value="1"/>
</dbReference>
<sequence length="309" mass="34064">MTPDKIYSVPDRVNSDRHKIRYPAYTEIVVDEKRHIIKLINPDPKKRNFYLMAPSEEIMEKVLKKMTDIMAAHIKQNEESGSVVPALEDTPEEGEGLNDDFESLIDFPVDGSLVTIFFFIILYPFAALMHFTVPDVRTLDIEGNPNSTLGKASLACFSCLIWLIVGSYAMVASLEALAGLMDIPDAVVGYTVSAAGTSLPNYVASAVAARNGFGNMAVSNALGSNTFNIMVALGLPWLLYTSFGTGFEPYNELRNEGITEGVLILAAVLLLLVLLLLQSGFVLHIWHGHLFVACYIAYLVYVIGGVYWW</sequence>